<evidence type="ECO:0000313" key="4">
    <source>
        <dbReference type="Proteomes" id="UP001515480"/>
    </source>
</evidence>
<feature type="transmembrane region" description="Helical" evidence="2">
    <location>
        <begin position="73"/>
        <end position="91"/>
    </location>
</feature>
<organism evidence="3 4">
    <name type="scientific">Prymnesium parvum</name>
    <name type="common">Toxic golden alga</name>
    <dbReference type="NCBI Taxonomy" id="97485"/>
    <lineage>
        <taxon>Eukaryota</taxon>
        <taxon>Haptista</taxon>
        <taxon>Haptophyta</taxon>
        <taxon>Prymnesiophyceae</taxon>
        <taxon>Prymnesiales</taxon>
        <taxon>Prymnesiaceae</taxon>
        <taxon>Prymnesium</taxon>
    </lineage>
</organism>
<dbReference type="Proteomes" id="UP001515480">
    <property type="component" value="Unassembled WGS sequence"/>
</dbReference>
<protein>
    <submittedName>
        <fullName evidence="3">Uncharacterized protein</fullName>
    </submittedName>
</protein>
<sequence>MAGVDARAVELTATDTEGSNSWRGSKSTAHADDSHDVESGTRDVAYISTIGDPAPRPVVSFPISIQSGFRWKLLMLLFLQLVFVSSLAAALRWGCTATLESVFHAQSTQTVLLFVAVVCSLPILALIKHMHPYNLIFTTIWSFFFAVFVAASDLPDSFFRSHALFHILFQLTAGVALLLITSQLRRHNHIEGEIMWRFSHAGVISWTVYMTIAIVVYVMCLQDVTSPGPFVTASVLSTAVFAWVCYDAAQLCQRMSPDEYLHGVIHFYTDLFFICCCCAFLSCLASSTTDAQ</sequence>
<comment type="caution">
    <text evidence="3">The sequence shown here is derived from an EMBL/GenBank/DDBJ whole genome shotgun (WGS) entry which is preliminary data.</text>
</comment>
<accession>A0AB34K7L5</accession>
<feature type="region of interest" description="Disordered" evidence="1">
    <location>
        <begin position="13"/>
        <end position="37"/>
    </location>
</feature>
<gene>
    <name evidence="3" type="ORF">AB1Y20_009804</name>
</gene>
<dbReference type="AlphaFoldDB" id="A0AB34K7L5"/>
<reference evidence="3 4" key="1">
    <citation type="journal article" date="2024" name="Science">
        <title>Giant polyketide synthase enzymes in the biosynthesis of giant marine polyether toxins.</title>
        <authorList>
            <person name="Fallon T.R."/>
            <person name="Shende V.V."/>
            <person name="Wierzbicki I.H."/>
            <person name="Pendleton A.L."/>
            <person name="Watervoot N.F."/>
            <person name="Auber R.P."/>
            <person name="Gonzalez D.J."/>
            <person name="Wisecaver J.H."/>
            <person name="Moore B.S."/>
        </authorList>
    </citation>
    <scope>NUCLEOTIDE SEQUENCE [LARGE SCALE GENOMIC DNA]</scope>
    <source>
        <strain evidence="3 4">12B1</strain>
    </source>
</reference>
<feature type="compositionally biased region" description="Polar residues" evidence="1">
    <location>
        <begin position="13"/>
        <end position="28"/>
    </location>
</feature>
<feature type="transmembrane region" description="Helical" evidence="2">
    <location>
        <begin position="111"/>
        <end position="127"/>
    </location>
</feature>
<keyword evidence="4" id="KW-1185">Reference proteome</keyword>
<keyword evidence="2" id="KW-0472">Membrane</keyword>
<keyword evidence="2" id="KW-1133">Transmembrane helix</keyword>
<evidence type="ECO:0000313" key="3">
    <source>
        <dbReference type="EMBL" id="KAL1528459.1"/>
    </source>
</evidence>
<name>A0AB34K7L5_PRYPA</name>
<proteinExistence type="predicted"/>
<keyword evidence="2" id="KW-0812">Transmembrane</keyword>
<feature type="transmembrane region" description="Helical" evidence="2">
    <location>
        <begin position="267"/>
        <end position="287"/>
    </location>
</feature>
<feature type="transmembrane region" description="Helical" evidence="2">
    <location>
        <begin position="194"/>
        <end position="218"/>
    </location>
</feature>
<evidence type="ECO:0000256" key="2">
    <source>
        <dbReference type="SAM" id="Phobius"/>
    </source>
</evidence>
<feature type="transmembrane region" description="Helical" evidence="2">
    <location>
        <begin position="163"/>
        <end position="182"/>
    </location>
</feature>
<dbReference type="EMBL" id="JBGBPQ010000002">
    <property type="protein sequence ID" value="KAL1528459.1"/>
    <property type="molecule type" value="Genomic_DNA"/>
</dbReference>
<evidence type="ECO:0000256" key="1">
    <source>
        <dbReference type="SAM" id="MobiDB-lite"/>
    </source>
</evidence>
<feature type="transmembrane region" description="Helical" evidence="2">
    <location>
        <begin position="134"/>
        <end position="151"/>
    </location>
</feature>